<reference evidence="1" key="1">
    <citation type="journal article" date="2021" name="New Phytol.">
        <title>Evolutionary innovations through gain and loss of genes in the ectomycorrhizal Boletales.</title>
        <authorList>
            <person name="Wu G."/>
            <person name="Miyauchi S."/>
            <person name="Morin E."/>
            <person name="Kuo A."/>
            <person name="Drula E."/>
            <person name="Varga T."/>
            <person name="Kohler A."/>
            <person name="Feng B."/>
            <person name="Cao Y."/>
            <person name="Lipzen A."/>
            <person name="Daum C."/>
            <person name="Hundley H."/>
            <person name="Pangilinan J."/>
            <person name="Johnson J."/>
            <person name="Barry K."/>
            <person name="LaButti K."/>
            <person name="Ng V."/>
            <person name="Ahrendt S."/>
            <person name="Min B."/>
            <person name="Choi I.G."/>
            <person name="Park H."/>
            <person name="Plett J.M."/>
            <person name="Magnuson J."/>
            <person name="Spatafora J.W."/>
            <person name="Nagy L.G."/>
            <person name="Henrissat B."/>
            <person name="Grigoriev I.V."/>
            <person name="Yang Z.L."/>
            <person name="Xu J."/>
            <person name="Martin F.M."/>
        </authorList>
    </citation>
    <scope>NUCLEOTIDE SEQUENCE</scope>
    <source>
        <strain evidence="1">KUC20120723A-06</strain>
    </source>
</reference>
<protein>
    <submittedName>
        <fullName evidence="1">Uncharacterized protein</fullName>
    </submittedName>
</protein>
<gene>
    <name evidence="1" type="ORF">BV22DRAFT_1061795</name>
</gene>
<organism evidence="1 2">
    <name type="scientific">Leucogyrophana mollusca</name>
    <dbReference type="NCBI Taxonomy" id="85980"/>
    <lineage>
        <taxon>Eukaryota</taxon>
        <taxon>Fungi</taxon>
        <taxon>Dikarya</taxon>
        <taxon>Basidiomycota</taxon>
        <taxon>Agaricomycotina</taxon>
        <taxon>Agaricomycetes</taxon>
        <taxon>Agaricomycetidae</taxon>
        <taxon>Boletales</taxon>
        <taxon>Boletales incertae sedis</taxon>
        <taxon>Leucogyrophana</taxon>
    </lineage>
</organism>
<comment type="caution">
    <text evidence="1">The sequence shown here is derived from an EMBL/GenBank/DDBJ whole genome shotgun (WGS) entry which is preliminary data.</text>
</comment>
<accession>A0ACB8BNH5</accession>
<dbReference type="Proteomes" id="UP000790709">
    <property type="component" value="Unassembled WGS sequence"/>
</dbReference>
<name>A0ACB8BNH5_9AGAM</name>
<proteinExistence type="predicted"/>
<sequence length="683" mass="77567">MPSFPQNFVAIVRRSLTTRPTYRILLAGPPSSKLLSTSLSSTRNDAHVNIQDVQSASQSPRERNTVASRQDDTGNSRLRRVQRASVRRLLLRADRLFSSQRTDILKSYLNRSLSSTEFNNSYRFLAFNSIIKFLLHRRLFDSAVALYNRMVLEGFLPPESIRVRMHAISIVQARLGGEVMDSSLKELFAEESFDLEAFLGLLDLLLYGTETPVQTVNSLAEAYVTTRRSALSTSPKLVNELVSANLRVGQSKDAQQWLERFEKECRAEGKKPEVSPYAGILDALKDIDPQDTQAFSAVLHRMQREGVFPDISIFNSLMRSLLIQQRYVEAFALYHVIMKKRSVSLMPNDVTFKMLFRVTKLTSYQRGSRSRKHKRAHNTVPPRQLFRDMLECHFMQLRGCGYSNVISPSALHTALRTFMRLEDYPAAFTLLRSLRALNVRPILQTYLIVITNIVLRIKRELGHVRQPGEYRLADFLLQMEPGSDAGPRELMQKTRNIQDGDSNVRVSVGPATVAHLLRLGEPRRTLDNDLDDTPVTFSQGHSLSATDPPPPSHSHNPSCISRTRQRSHRMPTVSMLTGEEFVFPITPFSAVPLARILHRVLLASLFKKAMVRTDWVWGEAVGPILSSTRHGMIPPLPKGPIRPKSPNCNSYPPYGRLFTASRYRWALKKSRSSDRKARNTCNR</sequence>
<evidence type="ECO:0000313" key="2">
    <source>
        <dbReference type="Proteomes" id="UP000790709"/>
    </source>
</evidence>
<keyword evidence="2" id="KW-1185">Reference proteome</keyword>
<dbReference type="EMBL" id="MU266373">
    <property type="protein sequence ID" value="KAH7927037.1"/>
    <property type="molecule type" value="Genomic_DNA"/>
</dbReference>
<evidence type="ECO:0000313" key="1">
    <source>
        <dbReference type="EMBL" id="KAH7927037.1"/>
    </source>
</evidence>